<dbReference type="Pfam" id="PF00002">
    <property type="entry name" value="7tm_2"/>
    <property type="match status" value="1"/>
</dbReference>
<keyword evidence="3 5" id="KW-1133">Transmembrane helix</keyword>
<evidence type="ECO:0000256" key="1">
    <source>
        <dbReference type="ARBA" id="ARBA00004141"/>
    </source>
</evidence>
<evidence type="ECO:0000256" key="5">
    <source>
        <dbReference type="SAM" id="Phobius"/>
    </source>
</evidence>
<dbReference type="GO" id="GO:0005886">
    <property type="term" value="C:plasma membrane"/>
    <property type="evidence" value="ECO:0007669"/>
    <property type="project" value="TreeGrafter"/>
</dbReference>
<dbReference type="PANTHER" id="PTHR45620:SF42">
    <property type="entry name" value="G-PROTEIN COUPLED RECEPTOR SEB-2"/>
    <property type="match status" value="1"/>
</dbReference>
<keyword evidence="2 5" id="KW-0812">Transmembrane</keyword>
<evidence type="ECO:0000256" key="2">
    <source>
        <dbReference type="ARBA" id="ARBA00022692"/>
    </source>
</evidence>
<evidence type="ECO:0000259" key="6">
    <source>
        <dbReference type="PROSITE" id="PS50261"/>
    </source>
</evidence>
<dbReference type="InterPro" id="IPR017981">
    <property type="entry name" value="GPCR_2-like_7TM"/>
</dbReference>
<comment type="caution">
    <text evidence="7">The sequence shown here is derived from an EMBL/GenBank/DDBJ whole genome shotgun (WGS) entry which is preliminary data.</text>
</comment>
<feature type="transmembrane region" description="Helical" evidence="5">
    <location>
        <begin position="123"/>
        <end position="142"/>
    </location>
</feature>
<feature type="non-terminal residue" evidence="7">
    <location>
        <position position="262"/>
    </location>
</feature>
<keyword evidence="8" id="KW-1185">Reference proteome</keyword>
<keyword evidence="4 5" id="KW-0472">Membrane</keyword>
<dbReference type="PANTHER" id="PTHR45620">
    <property type="entry name" value="PDF RECEPTOR-LIKE PROTEIN-RELATED"/>
    <property type="match status" value="1"/>
</dbReference>
<dbReference type="AlphaFoldDB" id="A0AAD7ZL85"/>
<dbReference type="PRINTS" id="PR00249">
    <property type="entry name" value="GPCRSECRETIN"/>
</dbReference>
<feature type="domain" description="G-protein coupled receptors family 2 profile 2" evidence="6">
    <location>
        <begin position="4"/>
        <end position="260"/>
    </location>
</feature>
<feature type="transmembrane region" description="Helical" evidence="5">
    <location>
        <begin position="38"/>
        <end position="57"/>
    </location>
</feature>
<comment type="subcellular location">
    <subcellularLocation>
        <location evidence="1">Membrane</location>
        <topology evidence="1">Multi-pass membrane protein</topology>
    </subcellularLocation>
</comment>
<sequence length="262" mass="30590">MEMRIYASVIAYIISTALLLPAIIIFHAFRQLHGHRIILHKNLFISLLLNAIFHIWFKTGILLATYDEHNNEGSTLKENAPFCKILVLLTKYFRLTNYMWMFCEGLYLHHMIAVTFPGEWHPMYFYITGWGFPLLPVFVYILLRIFNSDEYCWAFPVEPSEWVLNVPSLLSLVVNVFFLVDIIRILVMKLRAPHHQESKQYRKAVRATVVLVPLFGLHYAITVYRPETGTCQWPELYVYLDILLDGLQGAIVALIFCYINGE</sequence>
<feature type="transmembrane region" description="Helical" evidence="5">
    <location>
        <begin position="204"/>
        <end position="224"/>
    </location>
</feature>
<evidence type="ECO:0000313" key="8">
    <source>
        <dbReference type="Proteomes" id="UP001233999"/>
    </source>
</evidence>
<evidence type="ECO:0000256" key="3">
    <source>
        <dbReference type="ARBA" id="ARBA00022989"/>
    </source>
</evidence>
<proteinExistence type="predicted"/>
<gene>
    <name evidence="7" type="ORF">L9F63_003259</name>
</gene>
<dbReference type="Proteomes" id="UP001233999">
    <property type="component" value="Unassembled WGS sequence"/>
</dbReference>
<evidence type="ECO:0000256" key="4">
    <source>
        <dbReference type="ARBA" id="ARBA00023136"/>
    </source>
</evidence>
<reference evidence="7" key="1">
    <citation type="journal article" date="2023" name="IScience">
        <title>Live-bearing cockroach genome reveals convergent evolutionary mechanisms linked to viviparity in insects and beyond.</title>
        <authorList>
            <person name="Fouks B."/>
            <person name="Harrison M.C."/>
            <person name="Mikhailova A.A."/>
            <person name="Marchal E."/>
            <person name="English S."/>
            <person name="Carruthers M."/>
            <person name="Jennings E.C."/>
            <person name="Chiamaka E.L."/>
            <person name="Frigard R.A."/>
            <person name="Pippel M."/>
            <person name="Attardo G.M."/>
            <person name="Benoit J.B."/>
            <person name="Bornberg-Bauer E."/>
            <person name="Tobe S.S."/>
        </authorList>
    </citation>
    <scope>NUCLEOTIDE SEQUENCE</scope>
    <source>
        <strain evidence="7">Stay&amp;Tobe</strain>
    </source>
</reference>
<feature type="transmembrane region" description="Helical" evidence="5">
    <location>
        <begin position="162"/>
        <end position="183"/>
    </location>
</feature>
<dbReference type="InterPro" id="IPR000832">
    <property type="entry name" value="GPCR_2_secretin-like"/>
</dbReference>
<evidence type="ECO:0000313" key="7">
    <source>
        <dbReference type="EMBL" id="KAJ9582406.1"/>
    </source>
</evidence>
<dbReference type="CDD" id="cd15041">
    <property type="entry name" value="7tmB1_hormone_R"/>
    <property type="match status" value="1"/>
</dbReference>
<reference evidence="7" key="2">
    <citation type="submission" date="2023-05" db="EMBL/GenBank/DDBJ databases">
        <authorList>
            <person name="Fouks B."/>
        </authorList>
    </citation>
    <scope>NUCLEOTIDE SEQUENCE</scope>
    <source>
        <strain evidence="7">Stay&amp;Tobe</strain>
        <tissue evidence="7">Testes</tissue>
    </source>
</reference>
<accession>A0AAD7ZL85</accession>
<dbReference type="GO" id="GO:0007188">
    <property type="term" value="P:adenylate cyclase-modulating G protein-coupled receptor signaling pathway"/>
    <property type="evidence" value="ECO:0007669"/>
    <property type="project" value="TreeGrafter"/>
</dbReference>
<feature type="transmembrane region" description="Helical" evidence="5">
    <location>
        <begin position="6"/>
        <end position="26"/>
    </location>
</feature>
<organism evidence="7 8">
    <name type="scientific">Diploptera punctata</name>
    <name type="common">Pacific beetle cockroach</name>
    <dbReference type="NCBI Taxonomy" id="6984"/>
    <lineage>
        <taxon>Eukaryota</taxon>
        <taxon>Metazoa</taxon>
        <taxon>Ecdysozoa</taxon>
        <taxon>Arthropoda</taxon>
        <taxon>Hexapoda</taxon>
        <taxon>Insecta</taxon>
        <taxon>Pterygota</taxon>
        <taxon>Neoptera</taxon>
        <taxon>Polyneoptera</taxon>
        <taxon>Dictyoptera</taxon>
        <taxon>Blattodea</taxon>
        <taxon>Blaberoidea</taxon>
        <taxon>Blaberidae</taxon>
        <taxon>Diplopterinae</taxon>
        <taxon>Diploptera</taxon>
    </lineage>
</organism>
<protein>
    <recommendedName>
        <fullName evidence="6">G-protein coupled receptors family 2 profile 2 domain-containing protein</fullName>
    </recommendedName>
</protein>
<dbReference type="GO" id="GO:0007166">
    <property type="term" value="P:cell surface receptor signaling pathway"/>
    <property type="evidence" value="ECO:0007669"/>
    <property type="project" value="InterPro"/>
</dbReference>
<dbReference type="InterPro" id="IPR050332">
    <property type="entry name" value="GPCR_2"/>
</dbReference>
<feature type="transmembrane region" description="Helical" evidence="5">
    <location>
        <begin position="236"/>
        <end position="259"/>
    </location>
</feature>
<dbReference type="PROSITE" id="PS50261">
    <property type="entry name" value="G_PROTEIN_RECEP_F2_4"/>
    <property type="match status" value="1"/>
</dbReference>
<dbReference type="GO" id="GO:0008528">
    <property type="term" value="F:G protein-coupled peptide receptor activity"/>
    <property type="evidence" value="ECO:0007669"/>
    <property type="project" value="TreeGrafter"/>
</dbReference>
<dbReference type="Gene3D" id="1.20.1070.10">
    <property type="entry name" value="Rhodopsin 7-helix transmembrane proteins"/>
    <property type="match status" value="1"/>
</dbReference>
<name>A0AAD7ZL85_DIPPU</name>
<dbReference type="EMBL" id="JASPKZ010007802">
    <property type="protein sequence ID" value="KAJ9582406.1"/>
    <property type="molecule type" value="Genomic_DNA"/>
</dbReference>